<proteinExistence type="predicted"/>
<dbReference type="Proteomes" id="UP000071065">
    <property type="component" value="Chromosome"/>
</dbReference>
<dbReference type="STRING" id="570277.EZMO1_1441"/>
<sequence>MNHKEFDTELLKELKTLKSMWAKTLDKVEATAKKTEKSKQLDC</sequence>
<accession>A0A142BA36</accession>
<dbReference type="AlphaFoldDB" id="A0A142BA36"/>
<name>A0A142BA36_9GAMM</name>
<dbReference type="PATRIC" id="fig|570277.3.peg.1561"/>
<dbReference type="EMBL" id="CP013251">
    <property type="protein sequence ID" value="AMO55612.1"/>
    <property type="molecule type" value="Genomic_DNA"/>
</dbReference>
<evidence type="ECO:0000313" key="1">
    <source>
        <dbReference type="EMBL" id="AMO55612.1"/>
    </source>
</evidence>
<evidence type="ECO:0000313" key="2">
    <source>
        <dbReference type="Proteomes" id="UP000071065"/>
    </source>
</evidence>
<dbReference type="KEGG" id="emp:EZMO1_1441"/>
<gene>
    <name evidence="1" type="ORF">EZMO1_1441</name>
</gene>
<protein>
    <submittedName>
        <fullName evidence="1">Uncharacterized protein</fullName>
    </submittedName>
</protein>
<dbReference type="RefSeq" id="WP_269077863.1">
    <property type="nucleotide sequence ID" value="NZ_CP013251.1"/>
</dbReference>
<organism evidence="1 2">
    <name type="scientific">Endozoicomonas montiporae CL-33</name>
    <dbReference type="NCBI Taxonomy" id="570277"/>
    <lineage>
        <taxon>Bacteria</taxon>
        <taxon>Pseudomonadati</taxon>
        <taxon>Pseudomonadota</taxon>
        <taxon>Gammaproteobacteria</taxon>
        <taxon>Oceanospirillales</taxon>
        <taxon>Endozoicomonadaceae</taxon>
        <taxon>Endozoicomonas</taxon>
    </lineage>
</organism>
<reference evidence="1 2" key="1">
    <citation type="journal article" date="2016" name="Front. Microbiol.">
        <title>Genomic Insight into the Host-Endosymbiont Relationship of Endozoicomonas montiporae CL-33(T) with its Coral Host.</title>
        <authorList>
            <person name="Ding J.-Y."/>
            <person name="Shiu J.-H."/>
            <person name="Chen W.-M."/>
            <person name="Chiang Y.-R."/>
            <person name="Tang S.-L."/>
        </authorList>
    </citation>
    <scope>NUCLEOTIDE SEQUENCE [LARGE SCALE GENOMIC DNA]</scope>
    <source>
        <strain evidence="1 2">CL-33</strain>
    </source>
</reference>